<gene>
    <name evidence="2" type="ORF">COOX1_2550</name>
</gene>
<evidence type="ECO:0000313" key="2">
    <source>
        <dbReference type="EMBL" id="CAB3394705.1"/>
    </source>
</evidence>
<dbReference type="AlphaFoldDB" id="A0A6F9EBI1"/>
<feature type="region of interest" description="Disordered" evidence="1">
    <location>
        <begin position="33"/>
        <end position="55"/>
    </location>
</feature>
<evidence type="ECO:0000256" key="1">
    <source>
        <dbReference type="SAM" id="MobiDB-lite"/>
    </source>
</evidence>
<evidence type="ECO:0000313" key="3">
    <source>
        <dbReference type="Proteomes" id="UP000502196"/>
    </source>
</evidence>
<sequence>MTTHRVHVESPFKADLMPSQACGTYAIHHGGKLVHHADTREPGESNTKTRPGMRS</sequence>
<accession>A0A6F9EBI1</accession>
<dbReference type="Proteomes" id="UP000502196">
    <property type="component" value="Chromosome"/>
</dbReference>
<name>A0A6F9EBI1_9BACL</name>
<reference evidence="2 3" key="1">
    <citation type="submission" date="2020-04" db="EMBL/GenBank/DDBJ databases">
        <authorList>
            <person name="Hogendoorn C."/>
        </authorList>
    </citation>
    <scope>NUCLEOTIDE SEQUENCE [LARGE SCALE GENOMIC DNA]</scope>
    <source>
        <strain evidence="2">COOX1</strain>
    </source>
</reference>
<dbReference type="EMBL" id="LR792683">
    <property type="protein sequence ID" value="CAB3394705.1"/>
    <property type="molecule type" value="Genomic_DNA"/>
</dbReference>
<protein>
    <submittedName>
        <fullName evidence="2">Uncharacterized protein</fullName>
    </submittedName>
</protein>
<organism evidence="2 3">
    <name type="scientific">Kyrpidia spormannii</name>
    <dbReference type="NCBI Taxonomy" id="2055160"/>
    <lineage>
        <taxon>Bacteria</taxon>
        <taxon>Bacillati</taxon>
        <taxon>Bacillota</taxon>
        <taxon>Bacilli</taxon>
        <taxon>Bacillales</taxon>
        <taxon>Alicyclobacillaceae</taxon>
        <taxon>Kyrpidia</taxon>
    </lineage>
</organism>
<proteinExistence type="predicted"/>